<dbReference type="PANTHER" id="PTHR43580:SF2">
    <property type="entry name" value="CYTOKINE-LIKE NUCLEAR FACTOR N-PAC"/>
    <property type="match status" value="1"/>
</dbReference>
<dbReference type="SUPFAM" id="SSF51735">
    <property type="entry name" value="NAD(P)-binding Rossmann-fold domains"/>
    <property type="match status" value="1"/>
</dbReference>
<dbReference type="GO" id="GO:0050661">
    <property type="term" value="F:NADP binding"/>
    <property type="evidence" value="ECO:0007669"/>
    <property type="project" value="InterPro"/>
</dbReference>
<reference evidence="6 7" key="1">
    <citation type="journal article" date="2015" name="PLoS ONE">
        <title>Rice-Infecting Pseudomonas Genomes Are Highly Accessorized and Harbor Multiple Putative Virulence Mechanisms to Cause Sheath Brown Rot.</title>
        <authorList>
            <person name="Quibod I.L."/>
            <person name="Grande G."/>
            <person name="Oreiro E.G."/>
            <person name="Borja F.N."/>
            <person name="Dossa G.S."/>
            <person name="Mauleon R."/>
            <person name="Cruz C.V."/>
            <person name="Oliva R."/>
        </authorList>
    </citation>
    <scope>NUCLEOTIDE SEQUENCE [LARGE SCALE GENOMIC DNA]</scope>
    <source>
        <strain evidence="6 7">IRRI 6609</strain>
    </source>
</reference>
<dbReference type="AlphaFoldDB" id="A0A0N0E3M3"/>
<dbReference type="RefSeq" id="WP_054063299.1">
    <property type="nucleotide sequence ID" value="NZ_JSYZ01000011.1"/>
</dbReference>
<dbReference type="InterPro" id="IPR008927">
    <property type="entry name" value="6-PGluconate_DH-like_C_sf"/>
</dbReference>
<dbReference type="SUPFAM" id="SSF48179">
    <property type="entry name" value="6-phosphogluconate dehydrogenase C-terminal domain-like"/>
    <property type="match status" value="1"/>
</dbReference>
<dbReference type="EMBL" id="JSYZ01000011">
    <property type="protein sequence ID" value="KPA90272.1"/>
    <property type="molecule type" value="Genomic_DNA"/>
</dbReference>
<feature type="domain" description="6-phosphogluconate dehydrogenase NADP-binding" evidence="4">
    <location>
        <begin position="2"/>
        <end position="156"/>
    </location>
</feature>
<feature type="active site" evidence="3">
    <location>
        <position position="169"/>
    </location>
</feature>
<dbReference type="PIRSF" id="PIRSF000103">
    <property type="entry name" value="HIBADH"/>
    <property type="match status" value="1"/>
</dbReference>
<evidence type="ECO:0000256" key="2">
    <source>
        <dbReference type="ARBA" id="ARBA00023027"/>
    </source>
</evidence>
<feature type="domain" description="3-hydroxyisobutyrate dehydrogenase-like NAD-binding" evidence="5">
    <location>
        <begin position="164"/>
        <end position="283"/>
    </location>
</feature>
<comment type="caution">
    <text evidence="6">The sequence shown here is derived from an EMBL/GenBank/DDBJ whole genome shotgun (WGS) entry which is preliminary data.</text>
</comment>
<evidence type="ECO:0000313" key="6">
    <source>
        <dbReference type="EMBL" id="KPA90272.1"/>
    </source>
</evidence>
<dbReference type="Proteomes" id="UP000037931">
    <property type="component" value="Unassembled WGS sequence"/>
</dbReference>
<dbReference type="PANTHER" id="PTHR43580">
    <property type="entry name" value="OXIDOREDUCTASE GLYR1-RELATED"/>
    <property type="match status" value="1"/>
</dbReference>
<dbReference type="InterPro" id="IPR006115">
    <property type="entry name" value="6PGDH_NADP-bd"/>
</dbReference>
<dbReference type="InterPro" id="IPR051265">
    <property type="entry name" value="HIBADH-related_NP60_sf"/>
</dbReference>
<dbReference type="OrthoDB" id="9786703at2"/>
<keyword evidence="1" id="KW-0560">Oxidoreductase</keyword>
<dbReference type="InterPro" id="IPR029154">
    <property type="entry name" value="HIBADH-like_NADP-bd"/>
</dbReference>
<evidence type="ECO:0000259" key="5">
    <source>
        <dbReference type="Pfam" id="PF14833"/>
    </source>
</evidence>
<dbReference type="InterPro" id="IPR036291">
    <property type="entry name" value="NAD(P)-bd_dom_sf"/>
</dbReference>
<dbReference type="GO" id="GO:0016491">
    <property type="term" value="F:oxidoreductase activity"/>
    <property type="evidence" value="ECO:0007669"/>
    <property type="project" value="UniProtKB-KW"/>
</dbReference>
<dbReference type="PATRIC" id="fig|50340.43.peg.702"/>
<organism evidence="6 7">
    <name type="scientific">Pseudomonas asplenii</name>
    <dbReference type="NCBI Taxonomy" id="53407"/>
    <lineage>
        <taxon>Bacteria</taxon>
        <taxon>Pseudomonadati</taxon>
        <taxon>Pseudomonadota</taxon>
        <taxon>Gammaproteobacteria</taxon>
        <taxon>Pseudomonadales</taxon>
        <taxon>Pseudomonadaceae</taxon>
        <taxon>Pseudomonas</taxon>
    </lineage>
</organism>
<dbReference type="InterPro" id="IPR013328">
    <property type="entry name" value="6PGD_dom2"/>
</dbReference>
<evidence type="ECO:0000259" key="4">
    <source>
        <dbReference type="Pfam" id="PF03446"/>
    </source>
</evidence>
<gene>
    <name evidence="6" type="ORF">PF66_03406</name>
</gene>
<protein>
    <submittedName>
        <fullName evidence="6">Beta-hydroxyacid dehydrogenase, 3-hydroxyisobutyrate dehydrogenase</fullName>
    </submittedName>
</protein>
<dbReference type="Pfam" id="PF03446">
    <property type="entry name" value="NAD_binding_2"/>
    <property type="match status" value="1"/>
</dbReference>
<dbReference type="Gene3D" id="1.10.1040.10">
    <property type="entry name" value="N-(1-d-carboxylethyl)-l-norvaline Dehydrogenase, domain 2"/>
    <property type="match status" value="1"/>
</dbReference>
<keyword evidence="7" id="KW-1185">Reference proteome</keyword>
<dbReference type="Gene3D" id="3.40.50.720">
    <property type="entry name" value="NAD(P)-binding Rossmann-like Domain"/>
    <property type="match status" value="1"/>
</dbReference>
<keyword evidence="2" id="KW-0520">NAD</keyword>
<evidence type="ECO:0000313" key="7">
    <source>
        <dbReference type="Proteomes" id="UP000037931"/>
    </source>
</evidence>
<dbReference type="STRING" id="50340.PF66_03406"/>
<proteinExistence type="predicted"/>
<dbReference type="GO" id="GO:0051287">
    <property type="term" value="F:NAD binding"/>
    <property type="evidence" value="ECO:0007669"/>
    <property type="project" value="InterPro"/>
</dbReference>
<dbReference type="InterPro" id="IPR015815">
    <property type="entry name" value="HIBADH-related"/>
</dbReference>
<evidence type="ECO:0000256" key="1">
    <source>
        <dbReference type="ARBA" id="ARBA00023002"/>
    </source>
</evidence>
<dbReference type="Pfam" id="PF14833">
    <property type="entry name" value="NAD_binding_11"/>
    <property type="match status" value="1"/>
</dbReference>
<accession>A0A0N0E3M3</accession>
<sequence>MKIGFVGLGSMGQAIASNLLKSGHELWVWNRSPAPVRALVELGAQAAMQPRQAFEVDVVFSMLAHDQAMRSVLLDSGLLDELRAPLIHVNLATIAVDFAEELAGLHQARGLTYIAAPVMGRPNVAIAGDLNILAAGPAAALDQVQPLFDLIGRKTWRLGERVASANAMKLATNFLLVSAVEAMAEAASLVKGHGLESAALIDLISTTIFPGPVYSGYGALIGRSEYGNAAFKAVLGLKDVNLILEAARSVSVPMPSAELIRDNLGDAVEHGEGDMDLAVLARVMERRVGQG</sequence>
<evidence type="ECO:0000256" key="3">
    <source>
        <dbReference type="PIRSR" id="PIRSR000103-1"/>
    </source>
</evidence>
<name>A0A0N0E3M3_9PSED</name>